<evidence type="ECO:0000313" key="2">
    <source>
        <dbReference type="Proteomes" id="UP000319700"/>
    </source>
</evidence>
<gene>
    <name evidence="1" type="ORF">EAH81_10240</name>
</gene>
<dbReference type="Proteomes" id="UP000319700">
    <property type="component" value="Unassembled WGS sequence"/>
</dbReference>
<dbReference type="AlphaFoldDB" id="A0A502EVC1"/>
<dbReference type="InterPro" id="IPR045694">
    <property type="entry name" value="DUF6058"/>
</dbReference>
<protein>
    <submittedName>
        <fullName evidence="1">Uncharacterized protein</fullName>
    </submittedName>
</protein>
<dbReference type="RefSeq" id="WP_140506532.1">
    <property type="nucleotide sequence ID" value="NZ_RCZH01000006.1"/>
</dbReference>
<reference evidence="1 2" key="1">
    <citation type="journal article" date="2019" name="Environ. Microbiol.">
        <title>Species interactions and distinct microbial communities in high Arctic permafrost affected cryosols are associated with the CH4 and CO2 gas fluxes.</title>
        <authorList>
            <person name="Altshuler I."/>
            <person name="Hamel J."/>
            <person name="Turney S."/>
            <person name="Magnuson E."/>
            <person name="Levesque R."/>
            <person name="Greer C."/>
            <person name="Whyte L.G."/>
        </authorList>
    </citation>
    <scope>NUCLEOTIDE SEQUENCE [LARGE SCALE GENOMIC DNA]</scope>
    <source>
        <strain evidence="1 2">42</strain>
    </source>
</reference>
<dbReference type="EMBL" id="RCZH01000006">
    <property type="protein sequence ID" value="TPG40719.1"/>
    <property type="molecule type" value="Genomic_DNA"/>
</dbReference>
<organism evidence="1 2">
    <name type="scientific">Flavobacterium pectinovorum</name>
    <dbReference type="NCBI Taxonomy" id="29533"/>
    <lineage>
        <taxon>Bacteria</taxon>
        <taxon>Pseudomonadati</taxon>
        <taxon>Bacteroidota</taxon>
        <taxon>Flavobacteriia</taxon>
        <taxon>Flavobacteriales</taxon>
        <taxon>Flavobacteriaceae</taxon>
        <taxon>Flavobacterium</taxon>
    </lineage>
</organism>
<dbReference type="OrthoDB" id="7840905at2"/>
<dbReference type="Pfam" id="PF19531">
    <property type="entry name" value="DUF6058"/>
    <property type="match status" value="1"/>
</dbReference>
<proteinExistence type="predicted"/>
<name>A0A502EVC1_9FLAO</name>
<accession>A0A502EVC1</accession>
<evidence type="ECO:0000313" key="1">
    <source>
        <dbReference type="EMBL" id="TPG40719.1"/>
    </source>
</evidence>
<keyword evidence="2" id="KW-1185">Reference proteome</keyword>
<comment type="caution">
    <text evidence="1">The sequence shown here is derived from an EMBL/GenBank/DDBJ whole genome shotgun (WGS) entry which is preliminary data.</text>
</comment>
<sequence length="228" mass="26810">MKDINIKYIEENYLEAEEIIRIMDLNSDKLNQLIKDQLIPEPSYVVNSEVTISSPLNDNYKVVSSKKYFPKSILKLIADNTLHHNPEKFKKDFRQNLLSNLKKHQHKIFAYGDTFDENGEIDLVKVEKALEEEWEYFCKGIYGICTLESDEDAIIEKEIAIKRILNFIEIKGSVVTQEKIELLKDLDDEFNKVTSLFAPYQRETSSRGKYLDKLLKEFDLEELIKKYE</sequence>